<protein>
    <submittedName>
        <fullName evidence="2">ABC transporter substrate-binding protein</fullName>
    </submittedName>
</protein>
<keyword evidence="3" id="KW-1185">Reference proteome</keyword>
<comment type="caution">
    <text evidence="2">The sequence shown here is derived from an EMBL/GenBank/DDBJ whole genome shotgun (WGS) entry which is preliminary data.</text>
</comment>
<organism evidence="2 3">
    <name type="scientific">Streptomyces huasconensis</name>
    <dbReference type="NCBI Taxonomy" id="1854574"/>
    <lineage>
        <taxon>Bacteria</taxon>
        <taxon>Bacillati</taxon>
        <taxon>Actinomycetota</taxon>
        <taxon>Actinomycetes</taxon>
        <taxon>Kitasatosporales</taxon>
        <taxon>Streptomycetaceae</taxon>
        <taxon>Streptomyces</taxon>
    </lineage>
</organism>
<dbReference type="RefSeq" id="WP_359773396.1">
    <property type="nucleotide sequence ID" value="NZ_JBEYRR010000001.1"/>
</dbReference>
<dbReference type="EMBL" id="JBEYRS010000015">
    <property type="protein sequence ID" value="MEW2366259.1"/>
    <property type="molecule type" value="Genomic_DNA"/>
</dbReference>
<evidence type="ECO:0000313" key="2">
    <source>
        <dbReference type="EMBL" id="MEW2366259.1"/>
    </source>
</evidence>
<dbReference type="Gene3D" id="3.40.50.2300">
    <property type="match status" value="2"/>
</dbReference>
<dbReference type="InterPro" id="IPR028082">
    <property type="entry name" value="Peripla_BP_I"/>
</dbReference>
<keyword evidence="1" id="KW-1133">Transmembrane helix</keyword>
<keyword evidence="1" id="KW-0812">Transmembrane</keyword>
<dbReference type="Proteomes" id="UP001553843">
    <property type="component" value="Unassembled WGS sequence"/>
</dbReference>
<gene>
    <name evidence="2" type="ORF">AB0887_30455</name>
</gene>
<evidence type="ECO:0000256" key="1">
    <source>
        <dbReference type="SAM" id="Phobius"/>
    </source>
</evidence>
<proteinExistence type="predicted"/>
<name>A0ABV3M4V4_9ACTN</name>
<dbReference type="SUPFAM" id="SSF53822">
    <property type="entry name" value="Periplasmic binding protein-like I"/>
    <property type="match status" value="1"/>
</dbReference>
<reference evidence="2 3" key="1">
    <citation type="submission" date="2024-06" db="EMBL/GenBank/DDBJ databases">
        <title>The Natural Products Discovery Center: Release of the First 8490 Sequenced Strains for Exploring Actinobacteria Biosynthetic Diversity.</title>
        <authorList>
            <person name="Kalkreuter E."/>
            <person name="Kautsar S.A."/>
            <person name="Yang D."/>
            <person name="Bader C.D."/>
            <person name="Teijaro C.N."/>
            <person name="Fluegel L."/>
            <person name="Davis C.M."/>
            <person name="Simpson J.R."/>
            <person name="Lauterbach L."/>
            <person name="Steele A.D."/>
            <person name="Gui C."/>
            <person name="Meng S."/>
            <person name="Li G."/>
            <person name="Viehrig K."/>
            <person name="Ye F."/>
            <person name="Su P."/>
            <person name="Kiefer A.F."/>
            <person name="Nichols A."/>
            <person name="Cepeda A.J."/>
            <person name="Yan W."/>
            <person name="Fan B."/>
            <person name="Jiang Y."/>
            <person name="Adhikari A."/>
            <person name="Zheng C.-J."/>
            <person name="Schuster L."/>
            <person name="Cowan T.M."/>
            <person name="Smanski M.J."/>
            <person name="Chevrette M.G."/>
            <person name="De Carvalho L.P.S."/>
            <person name="Shen B."/>
        </authorList>
    </citation>
    <scope>NUCLEOTIDE SEQUENCE [LARGE SCALE GENOMIC DNA]</scope>
    <source>
        <strain evidence="2 3">NPDC047833</strain>
    </source>
</reference>
<sequence length="552" mass="59717">MRVTDVLVRPARGLGRLVFVRPFTRLRGRPPGPAEKGVAGVVALALLIAAVVVAVPWVTRSDCSQGLQEQRGECVGLLDATASSPSFKPGQDGPHQRFARLIADVAQENGRVRDAWEKPKEDADREPYVKVALLLPFNPSESGAMTAGLIEHALAGAYAAQLKANEKQTGVNIQMLLGNIGTDLSLWRPAVDEATDLAKAKKVKEDDAPLIGVLGLPNSEKDSQDAASALSEAGVPAVSGVLSSPDIEADTFFKVAPNNRNAVKALARYLREESGRKQGYLVWDSRAHDNYVSNTKTEFEATFGKTYSLGIRQHSYVGTMGPYQGAPHAVAAAAAGICRTGSNTVFVAGRDWDLPYLVDAIAKQPECGNREAKDRIRILRVSTGLTPRLTTDAFREKMERAGVVTLNAAATDVPSWRADQDAPGQFRTFTEAMAEHTGLEGAALDDGYAVMHYDAFQVLSLAVEQAKKDMGKRELPSRDDVKNKIANMRILPDKKCHDCVTGATGDFGYIDGKGNWPVCKRVPIVLFPRPKDHRPAEAYRTFQGEDGSCPVE</sequence>
<accession>A0ABV3M4V4</accession>
<dbReference type="CDD" id="cd06268">
    <property type="entry name" value="PBP1_ABC_transporter_LIVBP-like"/>
    <property type="match status" value="1"/>
</dbReference>
<keyword evidence="1" id="KW-0472">Membrane</keyword>
<feature type="transmembrane region" description="Helical" evidence="1">
    <location>
        <begin position="37"/>
        <end position="58"/>
    </location>
</feature>
<evidence type="ECO:0000313" key="3">
    <source>
        <dbReference type="Proteomes" id="UP001553843"/>
    </source>
</evidence>